<keyword evidence="2" id="KW-0812">Transmembrane</keyword>
<name>A0ABU9D9L9_9PROT</name>
<dbReference type="RefSeq" id="WP_341371284.1">
    <property type="nucleotide sequence ID" value="NZ_JBBPCO010000010.1"/>
</dbReference>
<evidence type="ECO:0000256" key="1">
    <source>
        <dbReference type="SAM" id="MobiDB-lite"/>
    </source>
</evidence>
<sequence length="76" mass="8658">MDQLYGIFGPFYEGGHAGPFLLIIFFVTFVGILIYVLGGRKRSQRIENEKYSIFDEEGGPEQRKSHKEDAKDGKES</sequence>
<protein>
    <submittedName>
        <fullName evidence="3">Cbb3-type cytochrome c oxidase subunit 3</fullName>
    </submittedName>
</protein>
<reference evidence="3 4" key="1">
    <citation type="submission" date="2024-04" db="EMBL/GenBank/DDBJ databases">
        <authorList>
            <person name="Abashina T."/>
            <person name="Shaikin A."/>
        </authorList>
    </citation>
    <scope>NUCLEOTIDE SEQUENCE [LARGE SCALE GENOMIC DNA]</scope>
    <source>
        <strain evidence="3 4">AAFK</strain>
    </source>
</reference>
<feature type="transmembrane region" description="Helical" evidence="2">
    <location>
        <begin position="20"/>
        <end position="38"/>
    </location>
</feature>
<dbReference type="Proteomes" id="UP001446205">
    <property type="component" value="Unassembled WGS sequence"/>
</dbReference>
<proteinExistence type="predicted"/>
<feature type="region of interest" description="Disordered" evidence="1">
    <location>
        <begin position="53"/>
        <end position="76"/>
    </location>
</feature>
<keyword evidence="2" id="KW-0472">Membrane</keyword>
<keyword evidence="2" id="KW-1133">Transmembrane helix</keyword>
<accession>A0ABU9D9L9</accession>
<keyword evidence="4" id="KW-1185">Reference proteome</keyword>
<feature type="compositionally biased region" description="Basic and acidic residues" evidence="1">
    <location>
        <begin position="60"/>
        <end position="76"/>
    </location>
</feature>
<dbReference type="EMBL" id="JBBPCO010000010">
    <property type="protein sequence ID" value="MEK8090229.1"/>
    <property type="molecule type" value="Genomic_DNA"/>
</dbReference>
<evidence type="ECO:0000313" key="3">
    <source>
        <dbReference type="EMBL" id="MEK8090229.1"/>
    </source>
</evidence>
<organism evidence="3 4">
    <name type="scientific">Thermithiobacillus plumbiphilus</name>
    <dbReference type="NCBI Taxonomy" id="1729899"/>
    <lineage>
        <taxon>Bacteria</taxon>
        <taxon>Pseudomonadati</taxon>
        <taxon>Pseudomonadota</taxon>
        <taxon>Acidithiobacillia</taxon>
        <taxon>Acidithiobacillales</taxon>
        <taxon>Thermithiobacillaceae</taxon>
        <taxon>Thermithiobacillus</taxon>
    </lineage>
</organism>
<evidence type="ECO:0000313" key="4">
    <source>
        <dbReference type="Proteomes" id="UP001446205"/>
    </source>
</evidence>
<evidence type="ECO:0000256" key="2">
    <source>
        <dbReference type="SAM" id="Phobius"/>
    </source>
</evidence>
<comment type="caution">
    <text evidence="3">The sequence shown here is derived from an EMBL/GenBank/DDBJ whole genome shotgun (WGS) entry which is preliminary data.</text>
</comment>
<gene>
    <name evidence="3" type="ORF">WOB96_10695</name>
</gene>